<name>A0A3L7ALN5_9MICO</name>
<protein>
    <submittedName>
        <fullName evidence="2">Polyketide cyclase</fullName>
    </submittedName>
</protein>
<dbReference type="AlphaFoldDB" id="A0A3L7ALN5"/>
<reference evidence="2 4" key="1">
    <citation type="submission" date="2018-10" db="EMBL/GenBank/DDBJ databases">
        <authorList>
            <person name="Li J."/>
        </authorList>
    </citation>
    <scope>NUCLEOTIDE SEQUENCE [LARGE SCALE GENOMIC DNA]</scope>
    <source>
        <strain evidence="2 4">JCM 11654</strain>
    </source>
</reference>
<keyword evidence="1" id="KW-0175">Coiled coil</keyword>
<feature type="coiled-coil region" evidence="1">
    <location>
        <begin position="4"/>
        <end position="31"/>
    </location>
</feature>
<dbReference type="Pfam" id="PF07366">
    <property type="entry name" value="SnoaL"/>
    <property type="match status" value="1"/>
</dbReference>
<keyword evidence="4" id="KW-1185">Reference proteome</keyword>
<dbReference type="EMBL" id="RCUY01000011">
    <property type="protein sequence ID" value="RLP80865.1"/>
    <property type="molecule type" value="Genomic_DNA"/>
</dbReference>
<organism evidence="2 4">
    <name type="scientific">Mycetocola lacteus</name>
    <dbReference type="NCBI Taxonomy" id="76637"/>
    <lineage>
        <taxon>Bacteria</taxon>
        <taxon>Bacillati</taxon>
        <taxon>Actinomycetota</taxon>
        <taxon>Actinomycetes</taxon>
        <taxon>Micrococcales</taxon>
        <taxon>Microbacteriaceae</taxon>
        <taxon>Mycetocola</taxon>
    </lineage>
</organism>
<dbReference type="Gene3D" id="3.10.450.50">
    <property type="match status" value="1"/>
</dbReference>
<dbReference type="Proteomes" id="UP000269438">
    <property type="component" value="Unassembled WGS sequence"/>
</dbReference>
<evidence type="ECO:0000313" key="2">
    <source>
        <dbReference type="EMBL" id="RLP80865.1"/>
    </source>
</evidence>
<evidence type="ECO:0000313" key="3">
    <source>
        <dbReference type="EMBL" id="RLP84650.1"/>
    </source>
</evidence>
<dbReference type="RefSeq" id="WP_121687125.1">
    <property type="nucleotide sequence ID" value="NZ_RCUY01000001.1"/>
</dbReference>
<dbReference type="InterPro" id="IPR009959">
    <property type="entry name" value="Cyclase_SnoaL-like"/>
</dbReference>
<dbReference type="OrthoDB" id="9182871at2"/>
<sequence length="166" mass="18481">MTDLETATARIAALEAELAELRAEKELAAKNTELFDRMDFDAYSTHDWSLFRDLHSDAPDVVMPDGTAVHDLDAHVGDMQFMVSFMPDARVLSHPIKVAQGDWTAVVGVTAGTFTAPMILPDGTRVEPTGKRLELQMATFARWENGRIAQEILFWDNTLFNTQLGL</sequence>
<comment type="caution">
    <text evidence="2">The sequence shown here is derived from an EMBL/GenBank/DDBJ whole genome shotgun (WGS) entry which is preliminary data.</text>
</comment>
<dbReference type="PANTHER" id="PTHR38436">
    <property type="entry name" value="POLYKETIDE CYCLASE SNOAL-LIKE DOMAIN"/>
    <property type="match status" value="1"/>
</dbReference>
<dbReference type="EMBL" id="RCUY01000001">
    <property type="protein sequence ID" value="RLP84650.1"/>
    <property type="molecule type" value="Genomic_DNA"/>
</dbReference>
<accession>A0A3L7ALN5</accession>
<dbReference type="GO" id="GO:0030638">
    <property type="term" value="P:polyketide metabolic process"/>
    <property type="evidence" value="ECO:0007669"/>
    <property type="project" value="InterPro"/>
</dbReference>
<dbReference type="PANTHER" id="PTHR38436:SF1">
    <property type="entry name" value="ESTER CYCLASE"/>
    <property type="match status" value="1"/>
</dbReference>
<dbReference type="InterPro" id="IPR032710">
    <property type="entry name" value="NTF2-like_dom_sf"/>
</dbReference>
<proteinExistence type="predicted"/>
<dbReference type="SUPFAM" id="SSF54427">
    <property type="entry name" value="NTF2-like"/>
    <property type="match status" value="1"/>
</dbReference>
<gene>
    <name evidence="3" type="ORF">D9V34_01225</name>
    <name evidence="2" type="ORF">D9V34_13520</name>
</gene>
<evidence type="ECO:0000313" key="4">
    <source>
        <dbReference type="Proteomes" id="UP000269438"/>
    </source>
</evidence>
<evidence type="ECO:0000256" key="1">
    <source>
        <dbReference type="SAM" id="Coils"/>
    </source>
</evidence>